<evidence type="ECO:0000313" key="3">
    <source>
        <dbReference type="Proteomes" id="UP000524450"/>
    </source>
</evidence>
<evidence type="ECO:0000256" key="1">
    <source>
        <dbReference type="SAM" id="MobiDB-lite"/>
    </source>
</evidence>
<proteinExistence type="predicted"/>
<name>A0A840G233_9BURK</name>
<dbReference type="RefSeq" id="WP_184639885.1">
    <property type="nucleotide sequence ID" value="NZ_JACIFZ010000004.1"/>
</dbReference>
<evidence type="ECO:0000313" key="2">
    <source>
        <dbReference type="EMBL" id="MBB4222948.1"/>
    </source>
</evidence>
<protein>
    <submittedName>
        <fullName evidence="2">Uncharacterized protein</fullName>
    </submittedName>
</protein>
<comment type="caution">
    <text evidence="2">The sequence shown here is derived from an EMBL/GenBank/DDBJ whole genome shotgun (WGS) entry which is preliminary data.</text>
</comment>
<dbReference type="EMBL" id="JACIFZ010000004">
    <property type="protein sequence ID" value="MBB4222948.1"/>
    <property type="molecule type" value="Genomic_DNA"/>
</dbReference>
<sequence length="69" mass="6890">MPAGRLVDGCCLGAAVAGLALSVGFGRCEQGRAGATALSTLAPIMQTRSHRLPTGCPAGAKRRSPAPTQ</sequence>
<feature type="region of interest" description="Disordered" evidence="1">
    <location>
        <begin position="49"/>
        <end position="69"/>
    </location>
</feature>
<feature type="compositionally biased region" description="Basic residues" evidence="1">
    <location>
        <begin position="60"/>
        <end position="69"/>
    </location>
</feature>
<reference evidence="2 3" key="1">
    <citation type="submission" date="2020-08" db="EMBL/GenBank/DDBJ databases">
        <title>Genomic Encyclopedia of Type Strains, Phase IV (KMG-V): Genome sequencing to study the core and pangenomes of soil and plant-associated prokaryotes.</title>
        <authorList>
            <person name="Whitman W."/>
        </authorList>
    </citation>
    <scope>NUCLEOTIDE SEQUENCE [LARGE SCALE GENOMIC DNA]</scope>
    <source>
        <strain evidence="2 3">34/80</strain>
    </source>
</reference>
<accession>A0A840G233</accession>
<dbReference type="Proteomes" id="UP000524450">
    <property type="component" value="Unassembled WGS sequence"/>
</dbReference>
<organism evidence="2 3">
    <name type="scientific">Variovorax guangxiensis</name>
    <dbReference type="NCBI Taxonomy" id="1775474"/>
    <lineage>
        <taxon>Bacteria</taxon>
        <taxon>Pseudomonadati</taxon>
        <taxon>Pseudomonadota</taxon>
        <taxon>Betaproteobacteria</taxon>
        <taxon>Burkholderiales</taxon>
        <taxon>Comamonadaceae</taxon>
        <taxon>Variovorax</taxon>
    </lineage>
</organism>
<dbReference type="AlphaFoldDB" id="A0A840G233"/>
<gene>
    <name evidence="2" type="ORF">GGD71_003730</name>
</gene>